<keyword evidence="1 4" id="KW-0808">Transferase</keyword>
<evidence type="ECO:0000313" key="4">
    <source>
        <dbReference type="EMBL" id="TCO85756.1"/>
    </source>
</evidence>
<evidence type="ECO:0000256" key="1">
    <source>
        <dbReference type="ARBA" id="ARBA00022679"/>
    </source>
</evidence>
<comment type="caution">
    <text evidence="4">The sequence shown here is derived from an EMBL/GenBank/DDBJ whole genome shotgun (WGS) entry which is preliminary data.</text>
</comment>
<dbReference type="Pfam" id="PF01553">
    <property type="entry name" value="Acyltransferase"/>
    <property type="match status" value="1"/>
</dbReference>
<evidence type="ECO:0000256" key="2">
    <source>
        <dbReference type="ARBA" id="ARBA00023315"/>
    </source>
</evidence>
<dbReference type="GO" id="GO:0006654">
    <property type="term" value="P:phosphatidic acid biosynthetic process"/>
    <property type="evidence" value="ECO:0007669"/>
    <property type="project" value="TreeGrafter"/>
</dbReference>
<keyword evidence="2 4" id="KW-0012">Acyltransferase</keyword>
<dbReference type="PANTHER" id="PTHR10434">
    <property type="entry name" value="1-ACYL-SN-GLYCEROL-3-PHOSPHATE ACYLTRANSFERASE"/>
    <property type="match status" value="1"/>
</dbReference>
<name>A0A4V2SDY3_9FIRM</name>
<evidence type="ECO:0000259" key="3">
    <source>
        <dbReference type="SMART" id="SM00563"/>
    </source>
</evidence>
<dbReference type="PANTHER" id="PTHR10434:SF66">
    <property type="entry name" value="PHOSPHOLIPID_GLYCEROL ACYLTRANSFERASE DOMAIN-CONTAINING PROTEIN"/>
    <property type="match status" value="1"/>
</dbReference>
<dbReference type="GO" id="GO:0003841">
    <property type="term" value="F:1-acylglycerol-3-phosphate O-acyltransferase activity"/>
    <property type="evidence" value="ECO:0007669"/>
    <property type="project" value="TreeGrafter"/>
</dbReference>
<dbReference type="OrthoDB" id="9803035at2"/>
<accession>A0A4V2SDY3</accession>
<dbReference type="EMBL" id="SLXA01000002">
    <property type="protein sequence ID" value="TCO85756.1"/>
    <property type="molecule type" value="Genomic_DNA"/>
</dbReference>
<dbReference type="SUPFAM" id="SSF69593">
    <property type="entry name" value="Glycerol-3-phosphate (1)-acyltransferase"/>
    <property type="match status" value="1"/>
</dbReference>
<feature type="domain" description="Phospholipid/glycerol acyltransferase" evidence="3">
    <location>
        <begin position="72"/>
        <end position="187"/>
    </location>
</feature>
<keyword evidence="5" id="KW-1185">Reference proteome</keyword>
<dbReference type="SMART" id="SM00563">
    <property type="entry name" value="PlsC"/>
    <property type="match status" value="1"/>
</dbReference>
<evidence type="ECO:0000313" key="5">
    <source>
        <dbReference type="Proteomes" id="UP000295711"/>
    </source>
</evidence>
<reference evidence="4 5" key="1">
    <citation type="submission" date="2019-03" db="EMBL/GenBank/DDBJ databases">
        <title>Genomic Encyclopedia of Type Strains, Phase IV (KMG-IV): sequencing the most valuable type-strain genomes for metagenomic binning, comparative biology and taxonomic classification.</title>
        <authorList>
            <person name="Goeker M."/>
        </authorList>
    </citation>
    <scope>NUCLEOTIDE SEQUENCE [LARGE SCALE GENOMIC DNA]</scope>
    <source>
        <strain evidence="4 5">DSM 28559</strain>
    </source>
</reference>
<dbReference type="AlphaFoldDB" id="A0A4V2SDY3"/>
<organism evidence="4 5">
    <name type="scientific">Frisingicoccus caecimuris</name>
    <dbReference type="NCBI Taxonomy" id="1796636"/>
    <lineage>
        <taxon>Bacteria</taxon>
        <taxon>Bacillati</taxon>
        <taxon>Bacillota</taxon>
        <taxon>Clostridia</taxon>
        <taxon>Lachnospirales</taxon>
        <taxon>Lachnospiraceae</taxon>
        <taxon>Frisingicoccus</taxon>
    </lineage>
</organism>
<gene>
    <name evidence="4" type="ORF">EV212_10271</name>
</gene>
<sequence>MERIILMVIRLLYKVPGWWFKVCRYGKDENFEKYDEEQRYALLQEVTTRANRAGRVKVECYGLENLPKENGYILFPNHQGLFDTLLFFETHGRFTSFVMKKEVANALLVKQIARMVRAKAMDRSDVRQSMTVIRQVSEEVKKGRNYIIFAEGTRSREGNKLLNFKGGAFKSAVYAKCPIVPVAIIDSYKAFDIHSVRKMTAQIHYLKPLTYEEYKGMKTVEIAAIVKSRIEDAIEQYVPEKRECFLN</sequence>
<proteinExistence type="predicted"/>
<dbReference type="RefSeq" id="WP_132088489.1">
    <property type="nucleotide sequence ID" value="NZ_JANKAQ010000001.1"/>
</dbReference>
<protein>
    <submittedName>
        <fullName evidence="4">1-acyl-sn-glycerol-3-phosphate acyltransferase</fullName>
    </submittedName>
</protein>
<dbReference type="CDD" id="cd07989">
    <property type="entry name" value="LPLAT_AGPAT-like"/>
    <property type="match status" value="1"/>
</dbReference>
<dbReference type="Proteomes" id="UP000295711">
    <property type="component" value="Unassembled WGS sequence"/>
</dbReference>
<dbReference type="InterPro" id="IPR002123">
    <property type="entry name" value="Plipid/glycerol_acylTrfase"/>
</dbReference>